<dbReference type="Gene3D" id="1.10.10.10">
    <property type="entry name" value="Winged helix-like DNA-binding domain superfamily/Winged helix DNA-binding domain"/>
    <property type="match status" value="1"/>
</dbReference>
<dbReference type="EMBL" id="VSSQ01074147">
    <property type="protein sequence ID" value="MPN25094.1"/>
    <property type="molecule type" value="Genomic_DNA"/>
</dbReference>
<organism evidence="8">
    <name type="scientific">bioreactor metagenome</name>
    <dbReference type="NCBI Taxonomy" id="1076179"/>
    <lineage>
        <taxon>unclassified sequences</taxon>
        <taxon>metagenomes</taxon>
        <taxon>ecological metagenomes</taxon>
    </lineage>
</organism>
<dbReference type="PANTHER" id="PTHR43133:SF8">
    <property type="entry name" value="RNA POLYMERASE SIGMA FACTOR HI_1459-RELATED"/>
    <property type="match status" value="1"/>
</dbReference>
<dbReference type="SUPFAM" id="SSF88659">
    <property type="entry name" value="Sigma3 and sigma4 domains of RNA polymerase sigma factors"/>
    <property type="match status" value="1"/>
</dbReference>
<evidence type="ECO:0000256" key="2">
    <source>
        <dbReference type="ARBA" id="ARBA00023015"/>
    </source>
</evidence>
<feature type="domain" description="RNA polymerase sigma-70 region 2" evidence="6">
    <location>
        <begin position="23"/>
        <end position="89"/>
    </location>
</feature>
<dbReference type="AlphaFoldDB" id="A0A645GMC2"/>
<keyword evidence="4" id="KW-0238">DNA-binding</keyword>
<gene>
    <name evidence="8" type="ORF">SDC9_172501</name>
</gene>
<evidence type="ECO:0000313" key="8">
    <source>
        <dbReference type="EMBL" id="MPN25094.1"/>
    </source>
</evidence>
<dbReference type="Gene3D" id="1.10.1740.10">
    <property type="match status" value="1"/>
</dbReference>
<comment type="similarity">
    <text evidence="1">Belongs to the sigma-70 factor family. ECF subfamily.</text>
</comment>
<keyword evidence="3" id="KW-0731">Sigma factor</keyword>
<evidence type="ECO:0000256" key="4">
    <source>
        <dbReference type="ARBA" id="ARBA00023125"/>
    </source>
</evidence>
<evidence type="ECO:0000256" key="5">
    <source>
        <dbReference type="ARBA" id="ARBA00023163"/>
    </source>
</evidence>
<dbReference type="Pfam" id="PF04542">
    <property type="entry name" value="Sigma70_r2"/>
    <property type="match status" value="1"/>
</dbReference>
<dbReference type="InterPro" id="IPR013325">
    <property type="entry name" value="RNA_pol_sigma_r2"/>
</dbReference>
<protein>
    <recommendedName>
        <fullName evidence="9">ECF RNA polymerase sigma factor SigK</fullName>
    </recommendedName>
</protein>
<reference evidence="8" key="1">
    <citation type="submission" date="2019-08" db="EMBL/GenBank/DDBJ databases">
        <authorList>
            <person name="Kucharzyk K."/>
            <person name="Murdoch R.W."/>
            <person name="Higgins S."/>
            <person name="Loffler F."/>
        </authorList>
    </citation>
    <scope>NUCLEOTIDE SEQUENCE</scope>
</reference>
<dbReference type="SUPFAM" id="SSF88946">
    <property type="entry name" value="Sigma2 domain of RNA polymerase sigma factors"/>
    <property type="match status" value="1"/>
</dbReference>
<dbReference type="PANTHER" id="PTHR43133">
    <property type="entry name" value="RNA POLYMERASE ECF-TYPE SIGMA FACTO"/>
    <property type="match status" value="1"/>
</dbReference>
<proteinExistence type="inferred from homology"/>
<dbReference type="InterPro" id="IPR007627">
    <property type="entry name" value="RNA_pol_sigma70_r2"/>
</dbReference>
<dbReference type="InterPro" id="IPR013249">
    <property type="entry name" value="RNA_pol_sigma70_r4_t2"/>
</dbReference>
<comment type="caution">
    <text evidence="8">The sequence shown here is derived from an EMBL/GenBank/DDBJ whole genome shotgun (WGS) entry which is preliminary data.</text>
</comment>
<dbReference type="Pfam" id="PF08281">
    <property type="entry name" value="Sigma70_r4_2"/>
    <property type="match status" value="1"/>
</dbReference>
<evidence type="ECO:0008006" key="9">
    <source>
        <dbReference type="Google" id="ProtNLM"/>
    </source>
</evidence>
<dbReference type="InterPro" id="IPR039425">
    <property type="entry name" value="RNA_pol_sigma-70-like"/>
</dbReference>
<dbReference type="GO" id="GO:0003677">
    <property type="term" value="F:DNA binding"/>
    <property type="evidence" value="ECO:0007669"/>
    <property type="project" value="UniProtKB-KW"/>
</dbReference>
<evidence type="ECO:0000259" key="6">
    <source>
        <dbReference type="Pfam" id="PF04542"/>
    </source>
</evidence>
<dbReference type="GO" id="GO:0006352">
    <property type="term" value="P:DNA-templated transcription initiation"/>
    <property type="evidence" value="ECO:0007669"/>
    <property type="project" value="InterPro"/>
</dbReference>
<name>A0A645GMC2_9ZZZZ</name>
<evidence type="ECO:0000256" key="1">
    <source>
        <dbReference type="ARBA" id="ARBA00010641"/>
    </source>
</evidence>
<dbReference type="InterPro" id="IPR014284">
    <property type="entry name" value="RNA_pol_sigma-70_dom"/>
</dbReference>
<keyword evidence="5" id="KW-0804">Transcription</keyword>
<sequence length="184" mass="21386">MHDKVLLEKLKNNPQFIINTVMDEYMGLIYTIVKTRLSEISSIEDIEECVSDVFYTFYEQRDKIDLEKGSIKSYLCVIAKRKSIDLYRKMIKKHDRLSIDDEDIKNRVSDGTLVEDAFLYIENRKTLLEELTLLGDPDHEILVRKYYIGESSKEISTRLNMTVAAIDTRASRALAKLRRKLGGV</sequence>
<dbReference type="NCBIfam" id="TIGR02937">
    <property type="entry name" value="sigma70-ECF"/>
    <property type="match status" value="1"/>
</dbReference>
<keyword evidence="2" id="KW-0805">Transcription regulation</keyword>
<dbReference type="InterPro" id="IPR036388">
    <property type="entry name" value="WH-like_DNA-bd_sf"/>
</dbReference>
<accession>A0A645GMC2</accession>
<feature type="domain" description="RNA polymerase sigma factor 70 region 4 type 2" evidence="7">
    <location>
        <begin position="131"/>
        <end position="177"/>
    </location>
</feature>
<dbReference type="GO" id="GO:0016987">
    <property type="term" value="F:sigma factor activity"/>
    <property type="evidence" value="ECO:0007669"/>
    <property type="project" value="UniProtKB-KW"/>
</dbReference>
<evidence type="ECO:0000256" key="3">
    <source>
        <dbReference type="ARBA" id="ARBA00023082"/>
    </source>
</evidence>
<dbReference type="InterPro" id="IPR013324">
    <property type="entry name" value="RNA_pol_sigma_r3/r4-like"/>
</dbReference>
<evidence type="ECO:0000259" key="7">
    <source>
        <dbReference type="Pfam" id="PF08281"/>
    </source>
</evidence>